<keyword evidence="5" id="KW-1185">Reference proteome</keyword>
<feature type="region of interest" description="Disordered" evidence="2">
    <location>
        <begin position="188"/>
        <end position="236"/>
    </location>
</feature>
<dbReference type="OrthoDB" id="426386at2759"/>
<protein>
    <submittedName>
        <fullName evidence="4">CIA30-domain-containing protein</fullName>
    </submittedName>
</protein>
<dbReference type="STRING" id="1408157.A0A1J7IC60"/>
<dbReference type="GO" id="GO:0010257">
    <property type="term" value="P:NADH dehydrogenase complex assembly"/>
    <property type="evidence" value="ECO:0007669"/>
    <property type="project" value="TreeGrafter"/>
</dbReference>
<dbReference type="InterPro" id="IPR013857">
    <property type="entry name" value="NADH-UbQ_OxRdtase-assoc_prot30"/>
</dbReference>
<accession>A0A1J7IC60</accession>
<feature type="domain" description="NADH:ubiquinone oxidoreductase intermediate-associated protein 30" evidence="3">
    <location>
        <begin position="12"/>
        <end position="179"/>
    </location>
</feature>
<name>A0A1J7IC60_9PEZI</name>
<evidence type="ECO:0000259" key="3">
    <source>
        <dbReference type="Pfam" id="PF08547"/>
    </source>
</evidence>
<dbReference type="SUPFAM" id="SSF49785">
    <property type="entry name" value="Galactose-binding domain-like"/>
    <property type="match status" value="1"/>
</dbReference>
<dbReference type="InParanoid" id="A0A1J7IC60"/>
<evidence type="ECO:0000256" key="1">
    <source>
        <dbReference type="ARBA" id="ARBA00007884"/>
    </source>
</evidence>
<evidence type="ECO:0000313" key="4">
    <source>
        <dbReference type="EMBL" id="OIW25013.1"/>
    </source>
</evidence>
<comment type="similarity">
    <text evidence="1">Belongs to the CIA30 family.</text>
</comment>
<dbReference type="GO" id="GO:0051082">
    <property type="term" value="F:unfolded protein binding"/>
    <property type="evidence" value="ECO:0007669"/>
    <property type="project" value="TreeGrafter"/>
</dbReference>
<reference evidence="4 5" key="1">
    <citation type="submission" date="2016-10" db="EMBL/GenBank/DDBJ databases">
        <title>Draft genome sequence of Coniochaeta ligniaria NRRL30616, a lignocellulolytic fungus for bioabatement of inhibitors in plant biomass hydrolysates.</title>
        <authorList>
            <consortium name="DOE Joint Genome Institute"/>
            <person name="Jimenez D.J."/>
            <person name="Hector R.E."/>
            <person name="Riley R."/>
            <person name="Sun H."/>
            <person name="Grigoriev I.V."/>
            <person name="Van Elsas J.D."/>
            <person name="Nichols N.N."/>
        </authorList>
    </citation>
    <scope>NUCLEOTIDE SEQUENCE [LARGE SCALE GENOMIC DNA]</scope>
    <source>
        <strain evidence="4 5">NRRL 30616</strain>
    </source>
</reference>
<dbReference type="InterPro" id="IPR039131">
    <property type="entry name" value="NDUFAF1"/>
</dbReference>
<proteinExistence type="inferred from homology"/>
<evidence type="ECO:0000313" key="5">
    <source>
        <dbReference type="Proteomes" id="UP000182658"/>
    </source>
</evidence>
<dbReference type="PANTHER" id="PTHR13194">
    <property type="entry name" value="COMPLEX I INTERMEDIATE-ASSOCIATED PROTEIN 30"/>
    <property type="match status" value="1"/>
</dbReference>
<dbReference type="InterPro" id="IPR008979">
    <property type="entry name" value="Galactose-bd-like_sf"/>
</dbReference>
<sequence>MSTPNHSGRPWNASQWSSVDDRVRGGKSISHLAISDPKDHATFHGNLDIKTLGGAGFASQKTVPELFAPGLDLSDYDSLVIDVHASASDDKTYTLILKDTEALPKRPDGREQSTVNWEYDFCLGSSSGGRLVMRLEDFKPTYRGRPRPDAEPLNLHRILAMSIMMRSHFGEQEGDFSLALRSIAAHRHSDKLDKSEDDTASRQGQQSEGIVKKGLDGTASKGGWLSWLGSTLGGQR</sequence>
<gene>
    <name evidence="4" type="ORF">CONLIGDRAFT_636141</name>
</gene>
<dbReference type="Proteomes" id="UP000182658">
    <property type="component" value="Unassembled WGS sequence"/>
</dbReference>
<dbReference type="Pfam" id="PF08547">
    <property type="entry name" value="CIA30"/>
    <property type="match status" value="1"/>
</dbReference>
<feature type="compositionally biased region" description="Basic and acidic residues" evidence="2">
    <location>
        <begin position="190"/>
        <end position="200"/>
    </location>
</feature>
<evidence type="ECO:0000256" key="2">
    <source>
        <dbReference type="SAM" id="MobiDB-lite"/>
    </source>
</evidence>
<dbReference type="EMBL" id="KV875102">
    <property type="protein sequence ID" value="OIW25013.1"/>
    <property type="molecule type" value="Genomic_DNA"/>
</dbReference>
<organism evidence="4 5">
    <name type="scientific">Coniochaeta ligniaria NRRL 30616</name>
    <dbReference type="NCBI Taxonomy" id="1408157"/>
    <lineage>
        <taxon>Eukaryota</taxon>
        <taxon>Fungi</taxon>
        <taxon>Dikarya</taxon>
        <taxon>Ascomycota</taxon>
        <taxon>Pezizomycotina</taxon>
        <taxon>Sordariomycetes</taxon>
        <taxon>Sordariomycetidae</taxon>
        <taxon>Coniochaetales</taxon>
        <taxon>Coniochaetaceae</taxon>
        <taxon>Coniochaeta</taxon>
    </lineage>
</organism>
<dbReference type="AlphaFoldDB" id="A0A1J7IC60"/>
<dbReference type="PANTHER" id="PTHR13194:SF19">
    <property type="entry name" value="NAD(P)-BINDING ROSSMANN-FOLD SUPERFAMILY PROTEIN"/>
    <property type="match status" value="1"/>
</dbReference>